<dbReference type="SMART" id="SM00670">
    <property type="entry name" value="PINc"/>
    <property type="match status" value="1"/>
</dbReference>
<dbReference type="GO" id="GO:0030688">
    <property type="term" value="C:preribosome, small subunit precursor"/>
    <property type="evidence" value="ECO:0007669"/>
    <property type="project" value="TreeGrafter"/>
</dbReference>
<evidence type="ECO:0000256" key="5">
    <source>
        <dbReference type="ARBA" id="ARBA00022649"/>
    </source>
</evidence>
<comment type="cofactor">
    <cofactor evidence="1">
        <name>Mn(2+)</name>
        <dbReference type="ChEBI" id="CHEBI:29035"/>
    </cofactor>
</comment>
<keyword evidence="4" id="KW-0690">Ribosome biogenesis</keyword>
<dbReference type="RefSeq" id="WP_112093121.1">
    <property type="nucleotide sequence ID" value="NZ_QLOE01000001.1"/>
</dbReference>
<dbReference type="Pfam" id="PF17146">
    <property type="entry name" value="PIN_6"/>
    <property type="match status" value="1"/>
</dbReference>
<keyword evidence="6" id="KW-0540">Nuclease</keyword>
<dbReference type="GO" id="GO:0030490">
    <property type="term" value="P:maturation of SSU-rRNA"/>
    <property type="evidence" value="ECO:0007669"/>
    <property type="project" value="TreeGrafter"/>
</dbReference>
<dbReference type="InterPro" id="IPR033411">
    <property type="entry name" value="Ribonuclease_PIN"/>
</dbReference>
<evidence type="ECO:0000256" key="4">
    <source>
        <dbReference type="ARBA" id="ARBA00022517"/>
    </source>
</evidence>
<comment type="similarity">
    <text evidence="2">Belongs to the NOB1 family.</text>
</comment>
<keyword evidence="5" id="KW-1277">Toxin-antitoxin system</keyword>
<keyword evidence="7" id="KW-0479">Metal-binding</keyword>
<dbReference type="FunFam" id="3.40.50.1010:FF:000020">
    <property type="entry name" value="20S-pre-rRNA D-site endonuclease NOB1"/>
    <property type="match status" value="1"/>
</dbReference>
<evidence type="ECO:0000256" key="2">
    <source>
        <dbReference type="ARBA" id="ARBA00005858"/>
    </source>
</evidence>
<feature type="domain" description="PIN" evidence="10">
    <location>
        <begin position="6"/>
        <end position="112"/>
    </location>
</feature>
<organism evidence="11 12">
    <name type="scientific">Methanothermobacter tenebrarum</name>
    <dbReference type="NCBI Taxonomy" id="680118"/>
    <lineage>
        <taxon>Archaea</taxon>
        <taxon>Methanobacteriati</taxon>
        <taxon>Methanobacteriota</taxon>
        <taxon>Methanomada group</taxon>
        <taxon>Methanobacteria</taxon>
        <taxon>Methanobacteriales</taxon>
        <taxon>Methanobacteriaceae</taxon>
        <taxon>Methanothermobacter</taxon>
    </lineage>
</organism>
<evidence type="ECO:0000259" key="10">
    <source>
        <dbReference type="SMART" id="SM00670"/>
    </source>
</evidence>
<dbReference type="GO" id="GO:0004521">
    <property type="term" value="F:RNA endonuclease activity"/>
    <property type="evidence" value="ECO:0007669"/>
    <property type="project" value="TreeGrafter"/>
</dbReference>
<dbReference type="GO" id="GO:0016787">
    <property type="term" value="F:hydrolase activity"/>
    <property type="evidence" value="ECO:0007669"/>
    <property type="project" value="UniProtKB-KW"/>
</dbReference>
<evidence type="ECO:0000256" key="1">
    <source>
        <dbReference type="ARBA" id="ARBA00001936"/>
    </source>
</evidence>
<dbReference type="PANTHER" id="PTHR12814">
    <property type="entry name" value="RNA-BINDING PROTEIN NOB1"/>
    <property type="match status" value="1"/>
</dbReference>
<evidence type="ECO:0000256" key="3">
    <source>
        <dbReference type="ARBA" id="ARBA00021078"/>
    </source>
</evidence>
<evidence type="ECO:0000256" key="7">
    <source>
        <dbReference type="ARBA" id="ARBA00022723"/>
    </source>
</evidence>
<protein>
    <recommendedName>
        <fullName evidence="3">Endoribonuclease Nob1</fullName>
    </recommendedName>
</protein>
<dbReference type="GO" id="GO:0046872">
    <property type="term" value="F:metal ion binding"/>
    <property type="evidence" value="ECO:0007669"/>
    <property type="project" value="UniProtKB-KW"/>
</dbReference>
<evidence type="ECO:0000313" key="12">
    <source>
        <dbReference type="Proteomes" id="UP000249782"/>
    </source>
</evidence>
<accession>A0A328PEV2</accession>
<dbReference type="AlphaFoldDB" id="A0A328PEV2"/>
<dbReference type="PANTHER" id="PTHR12814:SF2">
    <property type="entry name" value="RNA-BINDING PROTEIN NOB1"/>
    <property type="match status" value="1"/>
</dbReference>
<evidence type="ECO:0000256" key="6">
    <source>
        <dbReference type="ARBA" id="ARBA00022722"/>
    </source>
</evidence>
<proteinExistence type="inferred from homology"/>
<dbReference type="InterPro" id="IPR039907">
    <property type="entry name" value="NOB1"/>
</dbReference>
<dbReference type="Gene3D" id="3.40.50.1010">
    <property type="entry name" value="5'-nuclease"/>
    <property type="match status" value="1"/>
</dbReference>
<dbReference type="OrthoDB" id="27944at2157"/>
<reference evidence="11 12" key="1">
    <citation type="submission" date="2018-06" db="EMBL/GenBank/DDBJ databases">
        <title>Draft genome sequence of hyperthermophilic methanogen Methanothermobacter tenebrarum sp. MCM-B 1447.</title>
        <authorList>
            <person name="Pore S.D."/>
            <person name="Dagar S."/>
            <person name="Dhakephalkar P.K."/>
        </authorList>
    </citation>
    <scope>NUCLEOTIDE SEQUENCE [LARGE SCALE GENOMIC DNA]</scope>
    <source>
        <strain evidence="11 12">MCM B 1447</strain>
    </source>
</reference>
<gene>
    <name evidence="11" type="ORF">DPC56_00570</name>
</gene>
<sequence>MKLKKYHKILDSSAFIGGYTPSDEKNYTTPEVTEELKDLKSRILLEKSLEEGKLKIINPKKEYIEKTEKLAEKSGDILRLSKTDKKIIALTLQLKNENKKVMMITDDYSIQNIMKIIKIPFKSVITEGINKIYQWEKICIGCKKRYPPDHPSIQCEICGSKIIKKKRK</sequence>
<dbReference type="NCBIfam" id="NF009145">
    <property type="entry name" value="PRK12496.1-2"/>
    <property type="match status" value="1"/>
</dbReference>
<dbReference type="Gene3D" id="2.20.28.10">
    <property type="match status" value="1"/>
</dbReference>
<comment type="function">
    <text evidence="9">Toxic component of a type II toxin-antitoxin (TA) system. Processes pre-16S-rRNA at its 3' end (the D-site) to yield the mature 3' end.</text>
</comment>
<dbReference type="EMBL" id="QLOE01000001">
    <property type="protein sequence ID" value="RAO79811.1"/>
    <property type="molecule type" value="Genomic_DNA"/>
</dbReference>
<name>A0A328PEV2_9EURY</name>
<evidence type="ECO:0000256" key="8">
    <source>
        <dbReference type="ARBA" id="ARBA00022801"/>
    </source>
</evidence>
<comment type="caution">
    <text evidence="11">The sequence shown here is derived from an EMBL/GenBank/DDBJ whole genome shotgun (WGS) entry which is preliminary data.</text>
</comment>
<keyword evidence="8" id="KW-0378">Hydrolase</keyword>
<dbReference type="InterPro" id="IPR002716">
    <property type="entry name" value="PIN_dom"/>
</dbReference>
<dbReference type="Proteomes" id="UP000249782">
    <property type="component" value="Unassembled WGS sequence"/>
</dbReference>
<keyword evidence="12" id="KW-1185">Reference proteome</keyword>
<evidence type="ECO:0000313" key="11">
    <source>
        <dbReference type="EMBL" id="RAO79811.1"/>
    </source>
</evidence>
<dbReference type="CDD" id="cd09876">
    <property type="entry name" value="PIN_Nob1-like"/>
    <property type="match status" value="1"/>
</dbReference>
<evidence type="ECO:0000256" key="9">
    <source>
        <dbReference type="ARBA" id="ARBA00045770"/>
    </source>
</evidence>
<dbReference type="GO" id="GO:0005737">
    <property type="term" value="C:cytoplasm"/>
    <property type="evidence" value="ECO:0007669"/>
    <property type="project" value="UniProtKB-ARBA"/>
</dbReference>